<sequence>MTHSDYQAAEVAWYRQNGRYRDRIATDGTGAHYVIGDDGWNRRHPKRQEWVDLAMKGWIIRSTYSTPATEKGAPC</sequence>
<reference evidence="2" key="1">
    <citation type="journal article" date="2019" name="Int. J. Syst. Evol. Microbiol.">
        <title>The Global Catalogue of Microorganisms (GCM) 10K type strain sequencing project: providing services to taxonomists for standard genome sequencing and annotation.</title>
        <authorList>
            <consortium name="The Broad Institute Genomics Platform"/>
            <consortium name="The Broad Institute Genome Sequencing Center for Infectious Disease"/>
            <person name="Wu L."/>
            <person name="Ma J."/>
        </authorList>
    </citation>
    <scope>NUCLEOTIDE SEQUENCE [LARGE SCALE GENOMIC DNA]</scope>
    <source>
        <strain evidence="2">JCM 14330</strain>
    </source>
</reference>
<gene>
    <name evidence="1" type="ORF">GCM10009097_55780</name>
</gene>
<protein>
    <submittedName>
        <fullName evidence="1">Uncharacterized protein</fullName>
    </submittedName>
</protein>
<proteinExistence type="predicted"/>
<dbReference type="Proteomes" id="UP001501706">
    <property type="component" value="Unassembled WGS sequence"/>
</dbReference>
<dbReference type="EMBL" id="BAAAEN010000037">
    <property type="protein sequence ID" value="GAA0531204.1"/>
    <property type="molecule type" value="Genomic_DNA"/>
</dbReference>
<evidence type="ECO:0000313" key="2">
    <source>
        <dbReference type="Proteomes" id="UP001501706"/>
    </source>
</evidence>
<evidence type="ECO:0000313" key="1">
    <source>
        <dbReference type="EMBL" id="GAA0531204.1"/>
    </source>
</evidence>
<keyword evidence="2" id="KW-1185">Reference proteome</keyword>
<dbReference type="RefSeq" id="WP_343928655.1">
    <property type="nucleotide sequence ID" value="NZ_BAAAEN010000037.1"/>
</dbReference>
<organism evidence="1 2">
    <name type="scientific">Pigmentiphaga daeguensis</name>
    <dbReference type="NCBI Taxonomy" id="414049"/>
    <lineage>
        <taxon>Bacteria</taxon>
        <taxon>Pseudomonadati</taxon>
        <taxon>Pseudomonadota</taxon>
        <taxon>Betaproteobacteria</taxon>
        <taxon>Burkholderiales</taxon>
        <taxon>Alcaligenaceae</taxon>
        <taxon>Pigmentiphaga</taxon>
    </lineage>
</organism>
<name>A0ABP3N2R0_9BURK</name>
<accession>A0ABP3N2R0</accession>
<comment type="caution">
    <text evidence="1">The sequence shown here is derived from an EMBL/GenBank/DDBJ whole genome shotgun (WGS) entry which is preliminary data.</text>
</comment>